<name>A0ABT1IK63_9PSEU</name>
<dbReference type="EMBL" id="JAMTCO010000015">
    <property type="protein sequence ID" value="MCP2273047.1"/>
    <property type="molecule type" value="Genomic_DNA"/>
</dbReference>
<proteinExistence type="predicted"/>
<reference evidence="2 3" key="1">
    <citation type="submission" date="2022-06" db="EMBL/GenBank/DDBJ databases">
        <title>Genomic Encyclopedia of Archaeal and Bacterial Type Strains, Phase II (KMG-II): from individual species to whole genera.</title>
        <authorList>
            <person name="Goeker M."/>
        </authorList>
    </citation>
    <scope>NUCLEOTIDE SEQUENCE [LARGE SCALE GENOMIC DNA]</scope>
    <source>
        <strain evidence="2 3">DSM 44255</strain>
    </source>
</reference>
<keyword evidence="1" id="KW-0732">Signal</keyword>
<protein>
    <submittedName>
        <fullName evidence="2">Uncharacterized protein</fullName>
    </submittedName>
</protein>
<evidence type="ECO:0000313" key="2">
    <source>
        <dbReference type="EMBL" id="MCP2273047.1"/>
    </source>
</evidence>
<organism evidence="2 3">
    <name type="scientific">Actinokineospora diospyrosa</name>
    <dbReference type="NCBI Taxonomy" id="103728"/>
    <lineage>
        <taxon>Bacteria</taxon>
        <taxon>Bacillati</taxon>
        <taxon>Actinomycetota</taxon>
        <taxon>Actinomycetes</taxon>
        <taxon>Pseudonocardiales</taxon>
        <taxon>Pseudonocardiaceae</taxon>
        <taxon>Actinokineospora</taxon>
    </lineage>
</organism>
<comment type="caution">
    <text evidence="2">The sequence shown here is derived from an EMBL/GenBank/DDBJ whole genome shotgun (WGS) entry which is preliminary data.</text>
</comment>
<gene>
    <name evidence="2" type="ORF">LV75_005573</name>
</gene>
<sequence length="178" mass="18905">MAVTTNWPRVTCAALLLAAVAACDTKAPYEPSLPPAAGFRVDNGVLKLWTGTPCAGVTGVRLIFDSGTSKSTEQVWTAPRPGVPLEHLDLVRPTADGPLQVTKPLPANYDWTKADSLVFSIDGPQAHGARVSVSQILTESAQHPPETYLFGKTGWLDAPAVARENQKSFLTICTPDPG</sequence>
<feature type="signal peptide" evidence="1">
    <location>
        <begin position="1"/>
        <end position="21"/>
    </location>
</feature>
<dbReference type="Proteomes" id="UP001205185">
    <property type="component" value="Unassembled WGS sequence"/>
</dbReference>
<dbReference type="RefSeq" id="WP_253890071.1">
    <property type="nucleotide sequence ID" value="NZ_BAAAVB010000019.1"/>
</dbReference>
<feature type="chain" id="PRO_5045878034" evidence="1">
    <location>
        <begin position="22"/>
        <end position="178"/>
    </location>
</feature>
<evidence type="ECO:0000256" key="1">
    <source>
        <dbReference type="SAM" id="SignalP"/>
    </source>
</evidence>
<keyword evidence="3" id="KW-1185">Reference proteome</keyword>
<evidence type="ECO:0000313" key="3">
    <source>
        <dbReference type="Proteomes" id="UP001205185"/>
    </source>
</evidence>
<accession>A0ABT1IK63</accession>